<dbReference type="Gene3D" id="3.40.50.150">
    <property type="entry name" value="Vaccinia Virus protein VP39"/>
    <property type="match status" value="1"/>
</dbReference>
<dbReference type="GO" id="GO:0005737">
    <property type="term" value="C:cytoplasm"/>
    <property type="evidence" value="ECO:0007669"/>
    <property type="project" value="TreeGrafter"/>
</dbReference>
<comment type="caution">
    <text evidence="5">The sequence shown here is derived from an EMBL/GenBank/DDBJ whole genome shotgun (WGS) entry which is preliminary data.</text>
</comment>
<name>A0A0F9W9N7_9ZZZZ</name>
<feature type="domain" description="DNA methylase N-4/N-6" evidence="4">
    <location>
        <begin position="141"/>
        <end position="222"/>
    </location>
</feature>
<accession>A0A0F9W9N7</accession>
<keyword evidence="2" id="KW-0489">Methyltransferase</keyword>
<dbReference type="PROSITE" id="PS00092">
    <property type="entry name" value="N6_MTASE"/>
    <property type="match status" value="1"/>
</dbReference>
<proteinExistence type="inferred from homology"/>
<evidence type="ECO:0000256" key="2">
    <source>
        <dbReference type="ARBA" id="ARBA00022603"/>
    </source>
</evidence>
<keyword evidence="3" id="KW-0808">Transferase</keyword>
<evidence type="ECO:0000256" key="3">
    <source>
        <dbReference type="ARBA" id="ARBA00022679"/>
    </source>
</evidence>
<comment type="similarity">
    <text evidence="1">Belongs to the N(4)/N(6)-methyltransferase family.</text>
</comment>
<dbReference type="InterPro" id="IPR002052">
    <property type="entry name" value="DNA_methylase_N6_adenine_CS"/>
</dbReference>
<gene>
    <name evidence="5" type="ORF">LCGC14_0386910</name>
</gene>
<dbReference type="InterPro" id="IPR001091">
    <property type="entry name" value="RM_Methyltransferase"/>
</dbReference>
<dbReference type="PANTHER" id="PTHR13370">
    <property type="entry name" value="RNA METHYLASE-RELATED"/>
    <property type="match status" value="1"/>
</dbReference>
<dbReference type="InterPro" id="IPR002941">
    <property type="entry name" value="DNA_methylase_N4/N6"/>
</dbReference>
<dbReference type="SUPFAM" id="SSF53335">
    <property type="entry name" value="S-adenosyl-L-methionine-dependent methyltransferases"/>
    <property type="match status" value="1"/>
</dbReference>
<protein>
    <recommendedName>
        <fullName evidence="4">DNA methylase N-4/N-6 domain-containing protein</fullName>
    </recommendedName>
</protein>
<dbReference type="EMBL" id="LAZR01000320">
    <property type="protein sequence ID" value="KKN74798.1"/>
    <property type="molecule type" value="Genomic_DNA"/>
</dbReference>
<sequence length="274" mass="30757">MTSVTLFHGDCLDILPTLTDGSVDVVITDPPYGIGYHDGSNRGRMNMETKWVGRKISGDNYPNTDFLSNAFDLIIDGGAIYMFSHWRTESVWKHALEKVGFVVRNRIIWIKSHFGAGDLKTTYGPQHESIYFATKGRHELHGKRCGDVWKDNLTSCIRSGKVHPTEKPVEIIAKAIEKSSNPGDIILDPFMGSGTTGVACMQTDRNFIGIEISEDYFNIAQKRIAEARMQPVLLDTNNVSKWEYYSEEYLYCMEEPLIAPQVTPLPTLLTGSTL</sequence>
<dbReference type="Pfam" id="PF01555">
    <property type="entry name" value="N6_N4_Mtase"/>
    <property type="match status" value="2"/>
</dbReference>
<dbReference type="GO" id="GO:0003677">
    <property type="term" value="F:DNA binding"/>
    <property type="evidence" value="ECO:0007669"/>
    <property type="project" value="InterPro"/>
</dbReference>
<dbReference type="PANTHER" id="PTHR13370:SF3">
    <property type="entry name" value="TRNA (GUANINE(10)-N2)-METHYLTRANSFERASE HOMOLOG"/>
    <property type="match status" value="1"/>
</dbReference>
<evidence type="ECO:0000313" key="5">
    <source>
        <dbReference type="EMBL" id="KKN74798.1"/>
    </source>
</evidence>
<evidence type="ECO:0000256" key="1">
    <source>
        <dbReference type="ARBA" id="ARBA00006594"/>
    </source>
</evidence>
<feature type="domain" description="DNA methylase N-4/N-6" evidence="4">
    <location>
        <begin position="23"/>
        <end position="138"/>
    </location>
</feature>
<dbReference type="GO" id="GO:0032259">
    <property type="term" value="P:methylation"/>
    <property type="evidence" value="ECO:0007669"/>
    <property type="project" value="UniProtKB-KW"/>
</dbReference>
<dbReference type="AlphaFoldDB" id="A0A0F9W9N7"/>
<reference evidence="5" key="1">
    <citation type="journal article" date="2015" name="Nature">
        <title>Complex archaea that bridge the gap between prokaryotes and eukaryotes.</title>
        <authorList>
            <person name="Spang A."/>
            <person name="Saw J.H."/>
            <person name="Jorgensen S.L."/>
            <person name="Zaremba-Niedzwiedzka K."/>
            <person name="Martijn J."/>
            <person name="Lind A.E."/>
            <person name="van Eijk R."/>
            <person name="Schleper C."/>
            <person name="Guy L."/>
            <person name="Ettema T.J."/>
        </authorList>
    </citation>
    <scope>NUCLEOTIDE SEQUENCE</scope>
</reference>
<organism evidence="5">
    <name type="scientific">marine sediment metagenome</name>
    <dbReference type="NCBI Taxonomy" id="412755"/>
    <lineage>
        <taxon>unclassified sequences</taxon>
        <taxon>metagenomes</taxon>
        <taxon>ecological metagenomes</taxon>
    </lineage>
</organism>
<dbReference type="GO" id="GO:0008170">
    <property type="term" value="F:N-methyltransferase activity"/>
    <property type="evidence" value="ECO:0007669"/>
    <property type="project" value="InterPro"/>
</dbReference>
<evidence type="ECO:0000259" key="4">
    <source>
        <dbReference type="Pfam" id="PF01555"/>
    </source>
</evidence>
<dbReference type="PRINTS" id="PR00508">
    <property type="entry name" value="S21N4MTFRASE"/>
</dbReference>
<dbReference type="InterPro" id="IPR029063">
    <property type="entry name" value="SAM-dependent_MTases_sf"/>
</dbReference>